<evidence type="ECO:0000256" key="11">
    <source>
        <dbReference type="ARBA" id="ARBA00025721"/>
    </source>
</evidence>
<evidence type="ECO:0000256" key="5">
    <source>
        <dbReference type="ARBA" id="ARBA00022707"/>
    </source>
</evidence>
<dbReference type="EC" id="2.3.2.27" evidence="3"/>
<feature type="domain" description="RING-type" evidence="14">
    <location>
        <begin position="355"/>
        <end position="394"/>
    </location>
</feature>
<dbReference type="InterPro" id="IPR001841">
    <property type="entry name" value="Znf_RING"/>
</dbReference>
<keyword evidence="5" id="KW-0519">Myristate</keyword>
<dbReference type="AlphaFoldDB" id="A0A9R0INC7"/>
<evidence type="ECO:0000256" key="13">
    <source>
        <dbReference type="SAM" id="MobiDB-lite"/>
    </source>
</evidence>
<feature type="compositionally biased region" description="Basic residues" evidence="13">
    <location>
        <begin position="15"/>
        <end position="24"/>
    </location>
</feature>
<evidence type="ECO:0000256" key="10">
    <source>
        <dbReference type="ARBA" id="ARBA00023288"/>
    </source>
</evidence>
<dbReference type="InterPro" id="IPR013083">
    <property type="entry name" value="Znf_RING/FYVE/PHD"/>
</dbReference>
<evidence type="ECO:0000259" key="14">
    <source>
        <dbReference type="PROSITE" id="PS50089"/>
    </source>
</evidence>
<feature type="compositionally biased region" description="Polar residues" evidence="13">
    <location>
        <begin position="1"/>
        <end position="14"/>
    </location>
</feature>
<dbReference type="PANTHER" id="PTHR22996:SF4">
    <property type="entry name" value="E3 UBIQUITIN-PROTEIN LIGASE LUL4-RELATED"/>
    <property type="match status" value="1"/>
</dbReference>
<keyword evidence="4" id="KW-0808">Transferase</keyword>
<dbReference type="GO" id="GO:0008270">
    <property type="term" value="F:zinc ion binding"/>
    <property type="evidence" value="ECO:0007669"/>
    <property type="project" value="UniProtKB-KW"/>
</dbReference>
<evidence type="ECO:0000256" key="12">
    <source>
        <dbReference type="PROSITE-ProRule" id="PRU00175"/>
    </source>
</evidence>
<dbReference type="GeneID" id="110791188"/>
<dbReference type="Pfam" id="PF13920">
    <property type="entry name" value="zf-C3HC4_3"/>
    <property type="match status" value="1"/>
</dbReference>
<keyword evidence="9" id="KW-0862">Zinc</keyword>
<evidence type="ECO:0000256" key="2">
    <source>
        <dbReference type="ARBA" id="ARBA00004906"/>
    </source>
</evidence>
<dbReference type="SMART" id="SM00184">
    <property type="entry name" value="RING"/>
    <property type="match status" value="1"/>
</dbReference>
<dbReference type="SUPFAM" id="SSF57850">
    <property type="entry name" value="RING/U-box"/>
    <property type="match status" value="1"/>
</dbReference>
<dbReference type="GO" id="GO:0061630">
    <property type="term" value="F:ubiquitin protein ligase activity"/>
    <property type="evidence" value="ECO:0000318"/>
    <property type="project" value="GO_Central"/>
</dbReference>
<keyword evidence="10" id="KW-0449">Lipoprotein</keyword>
<dbReference type="GO" id="GO:0016567">
    <property type="term" value="P:protein ubiquitination"/>
    <property type="evidence" value="ECO:0000318"/>
    <property type="project" value="GO_Central"/>
</dbReference>
<evidence type="ECO:0000313" key="15">
    <source>
        <dbReference type="Proteomes" id="UP000813463"/>
    </source>
</evidence>
<protein>
    <recommendedName>
        <fullName evidence="3">RING-type E3 ubiquitin transferase</fullName>
        <ecNumber evidence="3">2.3.2.27</ecNumber>
    </recommendedName>
</protein>
<evidence type="ECO:0000256" key="1">
    <source>
        <dbReference type="ARBA" id="ARBA00000900"/>
    </source>
</evidence>
<dbReference type="PANTHER" id="PTHR22996">
    <property type="entry name" value="MAHOGUNIN"/>
    <property type="match status" value="1"/>
</dbReference>
<dbReference type="InterPro" id="IPR045194">
    <property type="entry name" value="MGRN1/RNF157-like"/>
</dbReference>
<comment type="pathway">
    <text evidence="2">Protein modification; protein ubiquitination.</text>
</comment>
<keyword evidence="15" id="KW-1185">Reference proteome</keyword>
<name>A0A9R0INC7_SPIOL</name>
<dbReference type="CDD" id="cd16789">
    <property type="entry name" value="mRING-HC-C3HC5_MGRN1-like"/>
    <property type="match status" value="1"/>
</dbReference>
<accession>A0A9R0INC7</accession>
<organism evidence="15 16">
    <name type="scientific">Spinacia oleracea</name>
    <name type="common">Spinach</name>
    <dbReference type="NCBI Taxonomy" id="3562"/>
    <lineage>
        <taxon>Eukaryota</taxon>
        <taxon>Viridiplantae</taxon>
        <taxon>Streptophyta</taxon>
        <taxon>Embryophyta</taxon>
        <taxon>Tracheophyta</taxon>
        <taxon>Spermatophyta</taxon>
        <taxon>Magnoliopsida</taxon>
        <taxon>eudicotyledons</taxon>
        <taxon>Gunneridae</taxon>
        <taxon>Pentapetalae</taxon>
        <taxon>Caryophyllales</taxon>
        <taxon>Chenopodiaceae</taxon>
        <taxon>Chenopodioideae</taxon>
        <taxon>Anserineae</taxon>
        <taxon>Spinacia</taxon>
    </lineage>
</organism>
<feature type="compositionally biased region" description="Low complexity" evidence="13">
    <location>
        <begin position="47"/>
        <end position="66"/>
    </location>
</feature>
<evidence type="ECO:0000256" key="8">
    <source>
        <dbReference type="ARBA" id="ARBA00022786"/>
    </source>
</evidence>
<dbReference type="Proteomes" id="UP000813463">
    <property type="component" value="Chromosome 3"/>
</dbReference>
<keyword evidence="7 12" id="KW-0863">Zinc-finger</keyword>
<reference evidence="16" key="2">
    <citation type="submission" date="2025-08" db="UniProtKB">
        <authorList>
            <consortium name="RefSeq"/>
        </authorList>
    </citation>
    <scope>IDENTIFICATION</scope>
    <source>
        <tissue evidence="16">Leaf</tissue>
    </source>
</reference>
<comment type="similarity">
    <text evidence="11">Belongs to the RING-type zinc finger family. LOG2 subfamily.</text>
</comment>
<feature type="compositionally biased region" description="Low complexity" evidence="13">
    <location>
        <begin position="90"/>
        <end position="101"/>
    </location>
</feature>
<evidence type="ECO:0000256" key="7">
    <source>
        <dbReference type="ARBA" id="ARBA00022771"/>
    </source>
</evidence>
<dbReference type="InterPro" id="IPR058981">
    <property type="entry name" value="MGRN1/RNF157-like_N"/>
</dbReference>
<dbReference type="RefSeq" id="XP_021851630.2">
    <property type="nucleotide sequence ID" value="XM_021995938.2"/>
</dbReference>
<keyword evidence="8" id="KW-0833">Ubl conjugation pathway</keyword>
<reference evidence="15" key="1">
    <citation type="journal article" date="2021" name="Nat. Commun.">
        <title>Genomic analyses provide insights into spinach domestication and the genetic basis of agronomic traits.</title>
        <authorList>
            <person name="Cai X."/>
            <person name="Sun X."/>
            <person name="Xu C."/>
            <person name="Sun H."/>
            <person name="Wang X."/>
            <person name="Ge C."/>
            <person name="Zhang Z."/>
            <person name="Wang Q."/>
            <person name="Fei Z."/>
            <person name="Jiao C."/>
            <person name="Wang Q."/>
        </authorList>
    </citation>
    <scope>NUCLEOTIDE SEQUENCE [LARGE SCALE GENOMIC DNA]</scope>
    <source>
        <strain evidence="15">cv. Varoflay</strain>
    </source>
</reference>
<evidence type="ECO:0000256" key="3">
    <source>
        <dbReference type="ARBA" id="ARBA00012483"/>
    </source>
</evidence>
<keyword evidence="6" id="KW-0479">Metal-binding</keyword>
<dbReference type="KEGG" id="soe:110791188"/>
<proteinExistence type="inferred from homology"/>
<evidence type="ECO:0000256" key="4">
    <source>
        <dbReference type="ARBA" id="ARBA00022679"/>
    </source>
</evidence>
<dbReference type="Gene3D" id="3.30.40.10">
    <property type="entry name" value="Zinc/RING finger domain, C3HC4 (zinc finger)"/>
    <property type="match status" value="1"/>
</dbReference>
<feature type="region of interest" description="Disordered" evidence="13">
    <location>
        <begin position="1"/>
        <end position="104"/>
    </location>
</feature>
<dbReference type="InterPro" id="IPR045195">
    <property type="entry name" value="LOG2-like_mRING_C3HC5"/>
</dbReference>
<sequence>MGISFSSGRRNQTLHQHHHHHHPSYYHQNPPPPQQQQQQQQPPPSPYYYHPTAAPSSSTAIADPSTLSSPPQPQQPPQNNYGYVSPTPYPTTHYQYQHQQQHPPPIQSNYCYSGWSNSYNYPNPMMGRPSFPYVPANYGNGWHQMRYPIPPSPVPLPYVEHQSAKVVKNDVNVHKDTIKLEVDENYPDHYLVSFVFDAHYDGSVTIYYFAKEDKETCTFTPAYPEATSSVKVPFQKGVGQRFRQATGTGVDLGFFDLESLEKPSEDDVFPLVIFAEVYSSSHEADNAAGESSAESSPRVQVTQAIIEKKNEGTFQVKAMRQILWIDGVRYELRDIYGIGNSSSEGFNDDEPGKECVICMTEPKNTAVLPCRHLCMCSDCAKELRLQSNKCPICRQPFNELIEIKINNTNNSL</sequence>
<dbReference type="Pfam" id="PF26192">
    <property type="entry name" value="RNF157-like_N"/>
    <property type="match status" value="1"/>
</dbReference>
<evidence type="ECO:0000256" key="9">
    <source>
        <dbReference type="ARBA" id="ARBA00022833"/>
    </source>
</evidence>
<evidence type="ECO:0000256" key="6">
    <source>
        <dbReference type="ARBA" id="ARBA00022723"/>
    </source>
</evidence>
<dbReference type="PROSITE" id="PS50089">
    <property type="entry name" value="ZF_RING_2"/>
    <property type="match status" value="1"/>
</dbReference>
<evidence type="ECO:0000313" key="16">
    <source>
        <dbReference type="RefSeq" id="XP_021851630.2"/>
    </source>
</evidence>
<comment type="catalytic activity">
    <reaction evidence="1">
        <text>S-ubiquitinyl-[E2 ubiquitin-conjugating enzyme]-L-cysteine + [acceptor protein]-L-lysine = [E2 ubiquitin-conjugating enzyme]-L-cysteine + N(6)-ubiquitinyl-[acceptor protein]-L-lysine.</text>
        <dbReference type="EC" id="2.3.2.27"/>
    </reaction>
</comment>
<gene>
    <name evidence="16" type="primary">LOC110791188</name>
</gene>